<sequence length="82" mass="9897">MNPWWLLVAFSVGWFASWVFGGTWVPWRRARVGQCPLCFSHPPLPECPVCEGDRRYGPAHRGKAQQIWLRRYRGQEWWRRIR</sequence>
<dbReference type="RefSeq" id="WP_141136460.1">
    <property type="nucleotide sequence ID" value="NZ_FZOW01000003.1"/>
</dbReference>
<organism evidence="1 2">
    <name type="scientific">Rhodococcoides kyotonense</name>
    <dbReference type="NCBI Taxonomy" id="398843"/>
    <lineage>
        <taxon>Bacteria</taxon>
        <taxon>Bacillati</taxon>
        <taxon>Actinomycetota</taxon>
        <taxon>Actinomycetes</taxon>
        <taxon>Mycobacteriales</taxon>
        <taxon>Nocardiaceae</taxon>
        <taxon>Rhodococcoides</taxon>
    </lineage>
</organism>
<dbReference type="AlphaFoldDB" id="A0A239FQ75"/>
<name>A0A239FQ75_9NOCA</name>
<accession>A0A239FQ75</accession>
<dbReference type="EMBL" id="FZOW01000003">
    <property type="protein sequence ID" value="SNS58970.1"/>
    <property type="molecule type" value="Genomic_DNA"/>
</dbReference>
<keyword evidence="2" id="KW-1185">Reference proteome</keyword>
<reference evidence="2" key="1">
    <citation type="submission" date="2017-06" db="EMBL/GenBank/DDBJ databases">
        <authorList>
            <person name="Varghese N."/>
            <person name="Submissions S."/>
        </authorList>
    </citation>
    <scope>NUCLEOTIDE SEQUENCE [LARGE SCALE GENOMIC DNA]</scope>
    <source>
        <strain evidence="2">JCM 23211</strain>
    </source>
</reference>
<dbReference type="Proteomes" id="UP000198327">
    <property type="component" value="Unassembled WGS sequence"/>
</dbReference>
<gene>
    <name evidence="1" type="ORF">SAMN05421642_103404</name>
</gene>
<protein>
    <submittedName>
        <fullName evidence="1">Uncharacterized protein</fullName>
    </submittedName>
</protein>
<evidence type="ECO:0000313" key="1">
    <source>
        <dbReference type="EMBL" id="SNS58970.1"/>
    </source>
</evidence>
<evidence type="ECO:0000313" key="2">
    <source>
        <dbReference type="Proteomes" id="UP000198327"/>
    </source>
</evidence>
<proteinExistence type="predicted"/>